<keyword evidence="5" id="KW-0560">Oxidoreductase</keyword>
<dbReference type="RefSeq" id="WP_182779969.1">
    <property type="nucleotide sequence ID" value="NZ_QWJV01000321.1"/>
</dbReference>
<evidence type="ECO:0000256" key="1">
    <source>
        <dbReference type="ARBA" id="ARBA00001947"/>
    </source>
</evidence>
<feature type="non-terminal residue" evidence="7">
    <location>
        <position position="164"/>
    </location>
</feature>
<dbReference type="Proteomes" id="UP000839534">
    <property type="component" value="Unassembled WGS sequence"/>
</dbReference>
<evidence type="ECO:0000256" key="5">
    <source>
        <dbReference type="ARBA" id="ARBA00023002"/>
    </source>
</evidence>
<organism evidence="7">
    <name type="scientific">Salmonella enterica subsp. enterica serovar Newport str. CFSAN000835</name>
    <dbReference type="NCBI Taxonomy" id="1299174"/>
    <lineage>
        <taxon>Bacteria</taxon>
        <taxon>Pseudomonadati</taxon>
        <taxon>Pseudomonadota</taxon>
        <taxon>Gammaproteobacteria</taxon>
        <taxon>Enterobacterales</taxon>
        <taxon>Enterobacteriaceae</taxon>
        <taxon>Salmonella</taxon>
    </lineage>
</organism>
<dbReference type="Pfam" id="PF08240">
    <property type="entry name" value="ADH_N"/>
    <property type="match status" value="1"/>
</dbReference>
<evidence type="ECO:0000256" key="2">
    <source>
        <dbReference type="ARBA" id="ARBA00008072"/>
    </source>
</evidence>
<comment type="caution">
    <text evidence="7">The sequence shown here is derived from an EMBL/GenBank/DDBJ whole genome shotgun (WGS) entry which is preliminary data.</text>
</comment>
<comment type="cofactor">
    <cofactor evidence="1">
        <name>Zn(2+)</name>
        <dbReference type="ChEBI" id="CHEBI:29105"/>
    </cofactor>
</comment>
<dbReference type="InterPro" id="IPR002328">
    <property type="entry name" value="ADH_Zn_CS"/>
</dbReference>
<proteinExistence type="inferred from homology"/>
<dbReference type="Gene3D" id="3.90.180.10">
    <property type="entry name" value="Medium-chain alcohol dehydrogenases, catalytic domain"/>
    <property type="match status" value="1"/>
</dbReference>
<dbReference type="PROSITE" id="PS00059">
    <property type="entry name" value="ADH_ZINC"/>
    <property type="match status" value="1"/>
</dbReference>
<dbReference type="PANTHER" id="PTHR42813">
    <property type="entry name" value="ZINC-TYPE ALCOHOL DEHYDROGENASE-LIKE"/>
    <property type="match status" value="1"/>
</dbReference>
<dbReference type="GO" id="GO:0008270">
    <property type="term" value="F:zinc ion binding"/>
    <property type="evidence" value="ECO:0007669"/>
    <property type="project" value="InterPro"/>
</dbReference>
<keyword evidence="3" id="KW-0479">Metal-binding</keyword>
<sequence>MKAMVYYGEHDIRFEERQKPQLLNSGDVIIRMVKTTICGTDLGILKGKNPEIQEIALNKFGTFNGRILGHEGVGVIEEIGSSVTKFKKGDKVIISCISRCGSCENCQKQLYSHCQNEGGWIMGYMIDGTQAEYVRVPYADNSLYLLPENLNEDTGVLLSDALPT</sequence>
<dbReference type="GO" id="GO:0016491">
    <property type="term" value="F:oxidoreductase activity"/>
    <property type="evidence" value="ECO:0007669"/>
    <property type="project" value="UniProtKB-KW"/>
</dbReference>
<dbReference type="SUPFAM" id="SSF50129">
    <property type="entry name" value="GroES-like"/>
    <property type="match status" value="1"/>
</dbReference>
<dbReference type="EMBL" id="QWJV01000321">
    <property type="protein sequence ID" value="RIQ14564.1"/>
    <property type="molecule type" value="Genomic_DNA"/>
</dbReference>
<evidence type="ECO:0000259" key="6">
    <source>
        <dbReference type="Pfam" id="PF08240"/>
    </source>
</evidence>
<dbReference type="AlphaFoldDB" id="A0A658IE51"/>
<dbReference type="InterPro" id="IPR013154">
    <property type="entry name" value="ADH-like_N"/>
</dbReference>
<evidence type="ECO:0000256" key="4">
    <source>
        <dbReference type="ARBA" id="ARBA00022833"/>
    </source>
</evidence>
<dbReference type="InterPro" id="IPR011032">
    <property type="entry name" value="GroES-like_sf"/>
</dbReference>
<dbReference type="PANTHER" id="PTHR42813:SF4">
    <property type="entry name" value="NADP-DEPENDENT ISOPROPANOL DEHYDROGENASE"/>
    <property type="match status" value="1"/>
</dbReference>
<comment type="similarity">
    <text evidence="2">Belongs to the zinc-containing alcohol dehydrogenase family.</text>
</comment>
<reference evidence="7" key="1">
    <citation type="submission" date="2018-08" db="EMBL/GenBank/DDBJ databases">
        <title>Whole genome sequencing of Salmonella enterica serotype newport.</title>
        <authorList>
            <person name="Bell R."/>
        </authorList>
    </citation>
    <scope>NUCLEOTIDE SEQUENCE [LARGE SCALE GENOMIC DNA]</scope>
    <source>
        <strain evidence="7">CFSAN000835</strain>
    </source>
</reference>
<name>A0A658IE51_SALNE</name>
<protein>
    <submittedName>
        <fullName evidence="7">Alcohol dehydrogenase</fullName>
    </submittedName>
</protein>
<gene>
    <name evidence="7" type="ORF">DLN06_27100</name>
</gene>
<accession>A0A658IE51</accession>
<evidence type="ECO:0000256" key="3">
    <source>
        <dbReference type="ARBA" id="ARBA00022723"/>
    </source>
</evidence>
<keyword evidence="4" id="KW-0862">Zinc</keyword>
<evidence type="ECO:0000313" key="7">
    <source>
        <dbReference type="EMBL" id="RIQ14564.1"/>
    </source>
</evidence>
<feature type="domain" description="Alcohol dehydrogenase-like N-terminal" evidence="6">
    <location>
        <begin position="25"/>
        <end position="140"/>
    </location>
</feature>